<dbReference type="OrthoDB" id="27267at2759"/>
<dbReference type="VEuPathDB" id="TriTrypDB:BSAL_47995"/>
<proteinExistence type="predicted"/>
<keyword evidence="3 5" id="KW-0472">Membrane</keyword>
<dbReference type="SUPFAM" id="SSF52047">
    <property type="entry name" value="RNI-like"/>
    <property type="match status" value="1"/>
</dbReference>
<dbReference type="EMBL" id="CYKH01002244">
    <property type="protein sequence ID" value="CUG94400.1"/>
    <property type="molecule type" value="Genomic_DNA"/>
</dbReference>
<dbReference type="InterPro" id="IPR001611">
    <property type="entry name" value="Leu-rich_rpt"/>
</dbReference>
<reference evidence="7" key="1">
    <citation type="submission" date="2015-09" db="EMBL/GenBank/DDBJ databases">
        <authorList>
            <consortium name="Pathogen Informatics"/>
        </authorList>
    </citation>
    <scope>NUCLEOTIDE SEQUENCE [LARGE SCALE GENOMIC DNA]</scope>
    <source>
        <strain evidence="7">Lake Konstanz</strain>
    </source>
</reference>
<protein>
    <submittedName>
        <fullName evidence="6">GP46-like surface antigen, putative</fullName>
    </submittedName>
</protein>
<evidence type="ECO:0000256" key="4">
    <source>
        <dbReference type="SAM" id="MobiDB-lite"/>
    </source>
</evidence>
<dbReference type="Pfam" id="PF00560">
    <property type="entry name" value="LRR_1"/>
    <property type="match status" value="5"/>
</dbReference>
<evidence type="ECO:0000313" key="7">
    <source>
        <dbReference type="Proteomes" id="UP000051952"/>
    </source>
</evidence>
<organism evidence="6 7">
    <name type="scientific">Bodo saltans</name>
    <name type="common">Flagellated protozoan</name>
    <dbReference type="NCBI Taxonomy" id="75058"/>
    <lineage>
        <taxon>Eukaryota</taxon>
        <taxon>Discoba</taxon>
        <taxon>Euglenozoa</taxon>
        <taxon>Kinetoplastea</taxon>
        <taxon>Metakinetoplastina</taxon>
        <taxon>Eubodonida</taxon>
        <taxon>Bodonidae</taxon>
        <taxon>Bodo</taxon>
    </lineage>
</organism>
<keyword evidence="5" id="KW-1133">Transmembrane helix</keyword>
<dbReference type="SMART" id="SM00369">
    <property type="entry name" value="LRR_TYP"/>
    <property type="match status" value="7"/>
</dbReference>
<accession>A0A0S4JSA1</accession>
<dbReference type="AlphaFoldDB" id="A0A0S4JSA1"/>
<dbReference type="FunFam" id="3.80.10.10:FF:000095">
    <property type="entry name" value="LRR receptor-like serine/threonine-protein kinase GSO1"/>
    <property type="match status" value="1"/>
</dbReference>
<dbReference type="PANTHER" id="PTHR48009">
    <property type="entry name" value="LEUCINE-RICH REPEAT (LRR) FAMILY PROTEIN"/>
    <property type="match status" value="1"/>
</dbReference>
<dbReference type="InterPro" id="IPR003591">
    <property type="entry name" value="Leu-rich_rpt_typical-subtyp"/>
</dbReference>
<keyword evidence="7" id="KW-1185">Reference proteome</keyword>
<evidence type="ECO:0000256" key="1">
    <source>
        <dbReference type="ARBA" id="ARBA00022614"/>
    </source>
</evidence>
<evidence type="ECO:0000313" key="6">
    <source>
        <dbReference type="EMBL" id="CUG94400.1"/>
    </source>
</evidence>
<evidence type="ECO:0000256" key="5">
    <source>
        <dbReference type="SAM" id="Phobius"/>
    </source>
</evidence>
<feature type="compositionally biased region" description="Low complexity" evidence="4">
    <location>
        <begin position="392"/>
        <end position="423"/>
    </location>
</feature>
<feature type="transmembrane region" description="Helical" evidence="5">
    <location>
        <begin position="745"/>
        <end position="766"/>
    </location>
</feature>
<feature type="transmembrane region" description="Helical" evidence="5">
    <location>
        <begin position="707"/>
        <end position="733"/>
    </location>
</feature>
<keyword evidence="1" id="KW-0433">Leucine-rich repeat</keyword>
<gene>
    <name evidence="6" type="ORF">BSAL_47995</name>
</gene>
<dbReference type="PANTHER" id="PTHR48009:SF4">
    <property type="entry name" value="LEUCINE-RICH REPEAT (LRR) FAMILY PROTEIN"/>
    <property type="match status" value="1"/>
</dbReference>
<feature type="transmembrane region" description="Helical" evidence="5">
    <location>
        <begin position="675"/>
        <end position="695"/>
    </location>
</feature>
<sequence>MTSMVALRCFLNSLSGTLPPEWSSMTQISTLALYINHLSGSLPSEWSPMTGLTNLQLYSNSLSGSLPSAWSSMSSVQLLYLYSNSLSGTLPSSWRNMTSMIDLRLYSNSLSGTLPPEWSSMTQITTLALYSNKLNGSLPSEWSSMSSLQVLYLNINSLSGSLPGPWSSMSSLQVLYLYSNSLSGTPPMLWRNMTSMIDLRLYSNSLSGTLPPEWSSMTQITTLALYSNNLSGSLPTLWSAMSMQVLSLHSNSLSGSLPSAWSSMSSLQVLYLYSNGFSGTLPSLWRNMTGIIDLRLYSNSLSGCLPRSWAGMSNLRQLSLQDNCLSGVVPESFVNLSRLTTFGGLNLCNTKVRGGINVSTCTGGDWPTACYWLVSQSHTLVSLSPTDRRSSRSSTQSPSDPMGTTTASTASHSRTSSRSPSILSKSTTSSIVQCALLPSETIEVLLTPLTDVAELLLTSSLLAVVVSGSSYTWVNSNDTTLHMIGSPIERRVLTSLPYVGLNITLRGPLNTVKYWKVGNVSLPNHQLLSYNAASSNTVTWNAVVLEPPAGGWIGASTPLMTAETFLVNVSMICDDSSMLNVLVTIPAPAVSQEYAQRVETSAGYAQIASIIAGGASSGSALGRVMATRSMVLCNANAAIGGGVADFDLTICGARTDDDDAGTAAVTAGSALVSNVVIILIVIAAALLLSAVWAWFTSKGVRAAICDLCLPSSLLSVWITVVPSCTSSAVFLFARVNRSSCVGVDIVLGVLGLLMSVVPCGASALLWSSRVCGGERAPWVCLVKHENERKYLRQVPRHLHRLLRRRYEWQSTADRSSTSNDMKAAWVVLLEYRELRYCALDACVLCAVSCITVLSGLTGSEAACRGWSMVAVLLMVAQLVVLCAARPFTSIFSTMVAGVTLFLTVLSSLSQLVFLWAFATNTSGLWLVDASAVLSLIVVGVSSTKMALDFYQLIAAIRRRLRTITTASSQNDDHGILRTSSFLTTKPNDFGLRDIVKEIHGSPEVTCPTAFMMTEVDEGIFWDPSGAALGTELVNEHSSDILR</sequence>
<dbReference type="FunFam" id="3.80.10.10:FF:000383">
    <property type="entry name" value="Leucine-rich repeat receptor protein kinase EMS1"/>
    <property type="match status" value="1"/>
</dbReference>
<feature type="transmembrane region" description="Helical" evidence="5">
    <location>
        <begin position="895"/>
        <end position="918"/>
    </location>
</feature>
<evidence type="ECO:0000256" key="3">
    <source>
        <dbReference type="ARBA" id="ARBA00023136"/>
    </source>
</evidence>
<keyword evidence="5" id="KW-0812">Transmembrane</keyword>
<feature type="region of interest" description="Disordered" evidence="4">
    <location>
        <begin position="383"/>
        <end position="423"/>
    </location>
</feature>
<keyword evidence="2" id="KW-0677">Repeat</keyword>
<dbReference type="InterPro" id="IPR053213">
    <property type="entry name" value="RLP29"/>
</dbReference>
<dbReference type="InterPro" id="IPR032675">
    <property type="entry name" value="LRR_dom_sf"/>
</dbReference>
<dbReference type="Gene3D" id="3.80.10.10">
    <property type="entry name" value="Ribonuclease Inhibitor"/>
    <property type="match status" value="2"/>
</dbReference>
<feature type="transmembrane region" description="Helical" evidence="5">
    <location>
        <begin position="865"/>
        <end position="883"/>
    </location>
</feature>
<dbReference type="Proteomes" id="UP000051952">
    <property type="component" value="Unassembled WGS sequence"/>
</dbReference>
<feature type="transmembrane region" description="Helical" evidence="5">
    <location>
        <begin position="924"/>
        <end position="950"/>
    </location>
</feature>
<evidence type="ECO:0000256" key="2">
    <source>
        <dbReference type="ARBA" id="ARBA00022737"/>
    </source>
</evidence>
<name>A0A0S4JSA1_BODSA</name>
<feature type="transmembrane region" description="Helical" evidence="5">
    <location>
        <begin position="838"/>
        <end position="859"/>
    </location>
</feature>